<protein>
    <submittedName>
        <fullName evidence="2">Uncharacterized protein</fullName>
    </submittedName>
</protein>
<reference evidence="2 3" key="1">
    <citation type="submission" date="2015-01" db="EMBL/GenBank/DDBJ databases">
        <title>Genome of allotetraploid Gossypium barbadense reveals genomic plasticity and fiber elongation in cotton evolution.</title>
        <authorList>
            <person name="Chen X."/>
            <person name="Liu X."/>
            <person name="Zhao B."/>
            <person name="Zheng H."/>
            <person name="Hu Y."/>
            <person name="Lu G."/>
            <person name="Yang C."/>
            <person name="Chen J."/>
            <person name="Shan C."/>
            <person name="Zhang L."/>
            <person name="Zhou Y."/>
            <person name="Wang L."/>
            <person name="Guo W."/>
            <person name="Bai Y."/>
            <person name="Ruan J."/>
            <person name="Shangguan X."/>
            <person name="Mao Y."/>
            <person name="Jiang J."/>
            <person name="Zhu Y."/>
            <person name="Lei J."/>
            <person name="Kang H."/>
            <person name="Chen S."/>
            <person name="He X."/>
            <person name="Wang R."/>
            <person name="Wang Y."/>
            <person name="Chen J."/>
            <person name="Wang L."/>
            <person name="Yu S."/>
            <person name="Wang B."/>
            <person name="Wei J."/>
            <person name="Song S."/>
            <person name="Lu X."/>
            <person name="Gao Z."/>
            <person name="Gu W."/>
            <person name="Deng X."/>
            <person name="Ma D."/>
            <person name="Wang S."/>
            <person name="Liang W."/>
            <person name="Fang L."/>
            <person name="Cai C."/>
            <person name="Zhu X."/>
            <person name="Zhou B."/>
            <person name="Zhang Y."/>
            <person name="Chen Z."/>
            <person name="Xu S."/>
            <person name="Zhu R."/>
            <person name="Wang S."/>
            <person name="Zhang T."/>
            <person name="Zhao G."/>
        </authorList>
    </citation>
    <scope>NUCLEOTIDE SEQUENCE [LARGE SCALE GENOMIC DNA]</scope>
    <source>
        <strain evidence="3">cv. Xinhai21</strain>
        <tissue evidence="2">Leaf</tissue>
    </source>
</reference>
<evidence type="ECO:0000256" key="1">
    <source>
        <dbReference type="SAM" id="MobiDB-lite"/>
    </source>
</evidence>
<gene>
    <name evidence="2" type="ORF">GOBAR_AA17322</name>
</gene>
<evidence type="ECO:0000313" key="2">
    <source>
        <dbReference type="EMBL" id="PPS03343.1"/>
    </source>
</evidence>
<feature type="compositionally biased region" description="Polar residues" evidence="1">
    <location>
        <begin position="105"/>
        <end position="117"/>
    </location>
</feature>
<evidence type="ECO:0000313" key="3">
    <source>
        <dbReference type="Proteomes" id="UP000239757"/>
    </source>
</evidence>
<name>A0A2P5XJ25_GOSBA</name>
<proteinExistence type="predicted"/>
<accession>A0A2P5XJ25</accession>
<dbReference type="Proteomes" id="UP000239757">
    <property type="component" value="Unassembled WGS sequence"/>
</dbReference>
<sequence length="117" mass="13106">MDSGRWRRGAVSHGMLPLLALHAVNEYYRLPWKPPVTTGLFTANTLIYLRPSFLDSLLPFVDEVWFNPHIILKSRLRSNTTQSGRTSTASSSVKLKSPNRKHQTSGDPVSTQESVAN</sequence>
<dbReference type="EMBL" id="KZ664766">
    <property type="protein sequence ID" value="PPS03343.1"/>
    <property type="molecule type" value="Genomic_DNA"/>
</dbReference>
<feature type="compositionally biased region" description="Polar residues" evidence="1">
    <location>
        <begin position="77"/>
        <end position="94"/>
    </location>
</feature>
<organism evidence="2 3">
    <name type="scientific">Gossypium barbadense</name>
    <name type="common">Sea Island cotton</name>
    <name type="synonym">Hibiscus barbadensis</name>
    <dbReference type="NCBI Taxonomy" id="3634"/>
    <lineage>
        <taxon>Eukaryota</taxon>
        <taxon>Viridiplantae</taxon>
        <taxon>Streptophyta</taxon>
        <taxon>Embryophyta</taxon>
        <taxon>Tracheophyta</taxon>
        <taxon>Spermatophyta</taxon>
        <taxon>Magnoliopsida</taxon>
        <taxon>eudicotyledons</taxon>
        <taxon>Gunneridae</taxon>
        <taxon>Pentapetalae</taxon>
        <taxon>rosids</taxon>
        <taxon>malvids</taxon>
        <taxon>Malvales</taxon>
        <taxon>Malvaceae</taxon>
        <taxon>Malvoideae</taxon>
        <taxon>Gossypium</taxon>
    </lineage>
</organism>
<dbReference type="AlphaFoldDB" id="A0A2P5XJ25"/>
<dbReference type="OrthoDB" id="983884at2759"/>
<feature type="region of interest" description="Disordered" evidence="1">
    <location>
        <begin position="77"/>
        <end position="117"/>
    </location>
</feature>